<proteinExistence type="predicted"/>
<evidence type="ECO:0000313" key="3">
    <source>
        <dbReference type="Proteomes" id="UP000829685"/>
    </source>
</evidence>
<evidence type="ECO:0000256" key="1">
    <source>
        <dbReference type="SAM" id="MobiDB-lite"/>
    </source>
</evidence>
<organism evidence="2 3">
    <name type="scientific">Neoarthrinium moseri</name>
    <dbReference type="NCBI Taxonomy" id="1658444"/>
    <lineage>
        <taxon>Eukaryota</taxon>
        <taxon>Fungi</taxon>
        <taxon>Dikarya</taxon>
        <taxon>Ascomycota</taxon>
        <taxon>Pezizomycotina</taxon>
        <taxon>Sordariomycetes</taxon>
        <taxon>Xylariomycetidae</taxon>
        <taxon>Amphisphaeriales</taxon>
        <taxon>Apiosporaceae</taxon>
        <taxon>Neoarthrinium</taxon>
    </lineage>
</organism>
<dbReference type="Proteomes" id="UP000829685">
    <property type="component" value="Unassembled WGS sequence"/>
</dbReference>
<sequence length="70" mass="7460">MVCYAPPALHHALPAAGLATKTKLAWLAATEGIATNSQSPKASRATGGEKLYTPASRVRSGHEFDKELRR</sequence>
<protein>
    <submittedName>
        <fullName evidence="2">Uncharacterized protein</fullName>
    </submittedName>
</protein>
<reference evidence="2" key="1">
    <citation type="submission" date="2021-03" db="EMBL/GenBank/DDBJ databases">
        <title>Revisited historic fungal species revealed as producer of novel bioactive compounds through whole genome sequencing and comparative genomics.</title>
        <authorList>
            <person name="Vignolle G.A."/>
            <person name="Hochenegger N."/>
            <person name="Mach R.L."/>
            <person name="Mach-Aigner A.R."/>
            <person name="Javad Rahimi M."/>
            <person name="Salim K.A."/>
            <person name="Chan C.M."/>
            <person name="Lim L.B.L."/>
            <person name="Cai F."/>
            <person name="Druzhinina I.S."/>
            <person name="U'Ren J.M."/>
            <person name="Derntl C."/>
        </authorList>
    </citation>
    <scope>NUCLEOTIDE SEQUENCE</scope>
    <source>
        <strain evidence="2">TUCIM 5799</strain>
    </source>
</reference>
<keyword evidence="3" id="KW-1185">Reference proteome</keyword>
<dbReference type="EMBL" id="JAFIMR010000017">
    <property type="protein sequence ID" value="KAI1868163.1"/>
    <property type="molecule type" value="Genomic_DNA"/>
</dbReference>
<dbReference type="AlphaFoldDB" id="A0A9P9WKA5"/>
<name>A0A9P9WKA5_9PEZI</name>
<accession>A0A9P9WKA5</accession>
<feature type="compositionally biased region" description="Basic and acidic residues" evidence="1">
    <location>
        <begin position="60"/>
        <end position="70"/>
    </location>
</feature>
<gene>
    <name evidence="2" type="ORF">JX265_006986</name>
</gene>
<evidence type="ECO:0000313" key="2">
    <source>
        <dbReference type="EMBL" id="KAI1868163.1"/>
    </source>
</evidence>
<comment type="caution">
    <text evidence="2">The sequence shown here is derived from an EMBL/GenBank/DDBJ whole genome shotgun (WGS) entry which is preliminary data.</text>
</comment>
<feature type="region of interest" description="Disordered" evidence="1">
    <location>
        <begin position="35"/>
        <end position="70"/>
    </location>
</feature>